<dbReference type="OrthoDB" id="6421628at2759"/>
<reference evidence="2" key="2">
    <citation type="submission" date="2018-11" db="EMBL/GenBank/DDBJ databases">
        <title>Trombidioid mite genomics.</title>
        <authorList>
            <person name="Dong X."/>
        </authorList>
    </citation>
    <scope>NUCLEOTIDE SEQUENCE</scope>
    <source>
        <strain evidence="2">UoL-WK</strain>
    </source>
</reference>
<dbReference type="EMBL" id="NCKU01009022">
    <property type="protein sequence ID" value="RWS01534.1"/>
    <property type="molecule type" value="Genomic_DNA"/>
</dbReference>
<dbReference type="SMART" id="SM00028">
    <property type="entry name" value="TPR"/>
    <property type="match status" value="3"/>
</dbReference>
<dbReference type="InterPro" id="IPR019734">
    <property type="entry name" value="TPR_rpt"/>
</dbReference>
<evidence type="ECO:0000313" key="3">
    <source>
        <dbReference type="EMBL" id="RWS04846.1"/>
    </source>
</evidence>
<dbReference type="AlphaFoldDB" id="A0A443QP67"/>
<dbReference type="Proteomes" id="UP000285301">
    <property type="component" value="Unassembled WGS sequence"/>
</dbReference>
<gene>
    <name evidence="1" type="ORF">B4U79_01247</name>
    <name evidence="2" type="ORF">B4U79_01704</name>
    <name evidence="3" type="ORF">B4U79_03760</name>
</gene>
<proteinExistence type="predicted"/>
<evidence type="ECO:0000313" key="4">
    <source>
        <dbReference type="Proteomes" id="UP000285301"/>
    </source>
</evidence>
<dbReference type="InterPro" id="IPR011990">
    <property type="entry name" value="TPR-like_helical_dom_sf"/>
</dbReference>
<dbReference type="InterPro" id="IPR019412">
    <property type="entry name" value="IML2/TPR_39"/>
</dbReference>
<evidence type="ECO:0000313" key="2">
    <source>
        <dbReference type="EMBL" id="RWS04823.1"/>
    </source>
</evidence>
<reference evidence="2 4" key="1">
    <citation type="journal article" date="2018" name="Gigascience">
        <title>Genomes of trombidid mites reveal novel predicted allergens and laterally-transferred genes associated with secondary metabolism.</title>
        <authorList>
            <person name="Dong X."/>
            <person name="Chaisiri K."/>
            <person name="Xia D."/>
            <person name="Armstrong S.D."/>
            <person name="Fang Y."/>
            <person name="Donnelly M.J."/>
            <person name="Kadowaki T."/>
            <person name="McGarry J.W."/>
            <person name="Darby A.C."/>
            <person name="Makepeace B.L."/>
        </authorList>
    </citation>
    <scope>NUCLEOTIDE SEQUENCE [LARGE SCALE GENOMIC DNA]</scope>
    <source>
        <strain evidence="2">UoL-WK</strain>
    </source>
</reference>
<comment type="caution">
    <text evidence="2">The sequence shown here is derived from an EMBL/GenBank/DDBJ whole genome shotgun (WGS) entry which is preliminary data.</text>
</comment>
<dbReference type="PANTHER" id="PTHR31859:SF9">
    <property type="entry name" value="TETRATRICOPEPTIDE REPEAT PROTEIN 39B"/>
    <property type="match status" value="1"/>
</dbReference>
<evidence type="ECO:0000313" key="1">
    <source>
        <dbReference type="EMBL" id="RWS01534.1"/>
    </source>
</evidence>
<organism evidence="2 4">
    <name type="scientific">Dinothrombium tinctorium</name>
    <dbReference type="NCBI Taxonomy" id="1965070"/>
    <lineage>
        <taxon>Eukaryota</taxon>
        <taxon>Metazoa</taxon>
        <taxon>Ecdysozoa</taxon>
        <taxon>Arthropoda</taxon>
        <taxon>Chelicerata</taxon>
        <taxon>Arachnida</taxon>
        <taxon>Acari</taxon>
        <taxon>Acariformes</taxon>
        <taxon>Trombidiformes</taxon>
        <taxon>Prostigmata</taxon>
        <taxon>Anystina</taxon>
        <taxon>Parasitengona</taxon>
        <taxon>Trombidioidea</taxon>
        <taxon>Trombidiidae</taxon>
        <taxon>Dinothrombium</taxon>
    </lineage>
</organism>
<sequence length="581" mass="67859">MGYNSYRNNFYEWDELNFNYSKANDDEILSRAIKIGNYCADLFYMNKFDELFAIADRNLQHSLYHCHGKSSLLALYALLSLERNEVDNAKEAIKKTLTFCQLKRRNNSIAECLASFIWQTDFNLYSDYELHAELIYAESQTLMAMLTVFDDQHFISLIKAAFYIRAANRAYKFCYEALQNKNNWKSDEIRLEFESGVCTGHGGFNLFLSLLPEFILRLLSLAGFTGDYRKAITLLKRSTELKQCSRYRLAASIVKIFTLYISRIIGHCYYDREWAFEFIDELKSKFPNAIFVLIFSATFNMREGNLDEAIEEFHKCIDLKDSWKQVHNLCRWELIWAYAIKQDWKNAAEQAKLLFEHCTYSPASNAYQFAVFRMLQMETEGNDKLKEEINEAMKLTPKLVKRYAGFLLPPEEFSVWCADRYLVKGLKPIIALLSLFYAWNVFALINDRETIEIFLKRTNETLKVIENCDSNEKDYDEIASLLLVKGVLLRNAKEYEEAISCLKRVIEMKDSLVTHTFLPPHAALEAGITYFDMGNYNESRKWLCTAKSIVKSFRYEIVVHARVHAFMKKINEFESSSEVLA</sequence>
<keyword evidence="4" id="KW-1185">Reference proteome</keyword>
<name>A0A443QP67_9ACAR</name>
<dbReference type="EMBL" id="NCKU01005233">
    <property type="protein sequence ID" value="RWS04846.1"/>
    <property type="molecule type" value="Genomic_DNA"/>
</dbReference>
<dbReference type="Gene3D" id="1.25.40.10">
    <property type="entry name" value="Tetratricopeptide repeat domain"/>
    <property type="match status" value="2"/>
</dbReference>
<accession>A0A443QP67</accession>
<dbReference type="Pfam" id="PF10300">
    <property type="entry name" value="Iml2-TPR_39"/>
    <property type="match status" value="1"/>
</dbReference>
<dbReference type="EMBL" id="NCKU01005248">
    <property type="protein sequence ID" value="RWS04823.1"/>
    <property type="molecule type" value="Genomic_DNA"/>
</dbReference>
<dbReference type="PANTHER" id="PTHR31859">
    <property type="entry name" value="TETRATRICOPEPTIDE REPEAT PROTEIN 39 FAMILY MEMBER"/>
    <property type="match status" value="1"/>
</dbReference>
<protein>
    <submittedName>
        <fullName evidence="2">Tetratricopeptide repeat protein 39B-like protein</fullName>
    </submittedName>
</protein>
<dbReference type="SUPFAM" id="SSF48452">
    <property type="entry name" value="TPR-like"/>
    <property type="match status" value="1"/>
</dbReference>